<gene>
    <name evidence="1" type="ORF">DFP72DRAFT_750916</name>
</gene>
<feature type="non-terminal residue" evidence="1">
    <location>
        <position position="171"/>
    </location>
</feature>
<dbReference type="AlphaFoldDB" id="A0A8H6MFG4"/>
<evidence type="ECO:0000313" key="1">
    <source>
        <dbReference type="EMBL" id="KAF6763281.1"/>
    </source>
</evidence>
<sequence>FVTLPKKKGAGWTTRCHYHTTLDQMAIMNDVYSRLVTGVPYQRSEGTEMPAQILKLTPKSKRGVVFRTPGSSKDATQLATPPSNRLTRNDWLQFYLMDDEGRHFLHCGCLLEEVLLDFYLWKSAMPLYSVSTGRTEPLGNPMDPRTRAFYHQVLKGFGVDVMRLYKFDING</sequence>
<protein>
    <submittedName>
        <fullName evidence="1">Uncharacterized protein</fullName>
    </submittedName>
</protein>
<name>A0A8H6MFG4_9AGAR</name>
<dbReference type="Proteomes" id="UP000521943">
    <property type="component" value="Unassembled WGS sequence"/>
</dbReference>
<proteinExistence type="predicted"/>
<organism evidence="1 2">
    <name type="scientific">Ephemerocybe angulata</name>
    <dbReference type="NCBI Taxonomy" id="980116"/>
    <lineage>
        <taxon>Eukaryota</taxon>
        <taxon>Fungi</taxon>
        <taxon>Dikarya</taxon>
        <taxon>Basidiomycota</taxon>
        <taxon>Agaricomycotina</taxon>
        <taxon>Agaricomycetes</taxon>
        <taxon>Agaricomycetidae</taxon>
        <taxon>Agaricales</taxon>
        <taxon>Agaricineae</taxon>
        <taxon>Psathyrellaceae</taxon>
        <taxon>Ephemerocybe</taxon>
    </lineage>
</organism>
<dbReference type="EMBL" id="JACGCI010000006">
    <property type="protein sequence ID" value="KAF6763281.1"/>
    <property type="molecule type" value="Genomic_DNA"/>
</dbReference>
<feature type="non-terminal residue" evidence="1">
    <location>
        <position position="1"/>
    </location>
</feature>
<dbReference type="OrthoDB" id="3065406at2759"/>
<evidence type="ECO:0000313" key="2">
    <source>
        <dbReference type="Proteomes" id="UP000521943"/>
    </source>
</evidence>
<comment type="caution">
    <text evidence="1">The sequence shown here is derived from an EMBL/GenBank/DDBJ whole genome shotgun (WGS) entry which is preliminary data.</text>
</comment>
<reference evidence="1 2" key="1">
    <citation type="submission" date="2020-07" db="EMBL/GenBank/DDBJ databases">
        <title>Comparative genomics of pyrophilous fungi reveals a link between fire events and developmental genes.</title>
        <authorList>
            <consortium name="DOE Joint Genome Institute"/>
            <person name="Steindorff A.S."/>
            <person name="Carver A."/>
            <person name="Calhoun S."/>
            <person name="Stillman K."/>
            <person name="Liu H."/>
            <person name="Lipzen A."/>
            <person name="Pangilinan J."/>
            <person name="Labutti K."/>
            <person name="Bruns T.D."/>
            <person name="Grigoriev I.V."/>
        </authorList>
    </citation>
    <scope>NUCLEOTIDE SEQUENCE [LARGE SCALE GENOMIC DNA]</scope>
    <source>
        <strain evidence="1 2">CBS 144469</strain>
    </source>
</reference>
<keyword evidence="2" id="KW-1185">Reference proteome</keyword>
<accession>A0A8H6MFG4</accession>